<evidence type="ECO:0000313" key="2">
    <source>
        <dbReference type="Proteomes" id="UP000190951"/>
    </source>
</evidence>
<name>A0A1S8L7V7_9CLOT</name>
<dbReference type="PANTHER" id="PTHR37305:SF2">
    <property type="entry name" value="BACITRACIN TRANSPORT PERMEASE PROTEIN BCRB"/>
    <property type="match status" value="1"/>
</dbReference>
<dbReference type="AlphaFoldDB" id="A0A1S8L7V7"/>
<evidence type="ECO:0000313" key="1">
    <source>
        <dbReference type="EMBL" id="URZ13113.1"/>
    </source>
</evidence>
<gene>
    <name evidence="1" type="ORF">CROST_038630</name>
</gene>
<dbReference type="EMBL" id="CP096983">
    <property type="protein sequence ID" value="URZ13113.1"/>
    <property type="molecule type" value="Genomic_DNA"/>
</dbReference>
<reference evidence="1 2" key="1">
    <citation type="submission" date="2022-04" db="EMBL/GenBank/DDBJ databases">
        <title>Genome sequence of C. roseum typestrain.</title>
        <authorList>
            <person name="Poehlein A."/>
            <person name="Schoch T."/>
            <person name="Duerre P."/>
            <person name="Daniel R."/>
        </authorList>
    </citation>
    <scope>NUCLEOTIDE SEQUENCE [LARGE SCALE GENOMIC DNA]</scope>
    <source>
        <strain evidence="1 2">DSM 7320</strain>
    </source>
</reference>
<dbReference type="Pfam" id="PF12679">
    <property type="entry name" value="ABC2_membrane_2"/>
    <property type="match status" value="1"/>
</dbReference>
<organism evidence="1 2">
    <name type="scientific">Clostridium felsineum</name>
    <dbReference type="NCBI Taxonomy" id="36839"/>
    <lineage>
        <taxon>Bacteria</taxon>
        <taxon>Bacillati</taxon>
        <taxon>Bacillota</taxon>
        <taxon>Clostridia</taxon>
        <taxon>Eubacteriales</taxon>
        <taxon>Clostridiaceae</taxon>
        <taxon>Clostridium</taxon>
    </lineage>
</organism>
<accession>A0A1S8L7V7</accession>
<dbReference type="GO" id="GO:0140359">
    <property type="term" value="F:ABC-type transporter activity"/>
    <property type="evidence" value="ECO:0007669"/>
    <property type="project" value="InterPro"/>
</dbReference>
<proteinExistence type="predicted"/>
<dbReference type="KEGG" id="crw:CROST_038630"/>
<sequence length="332" mass="37689">MVKLIKNELIKMLFKKKIILIMIIILIEACAFAYGQNNKYQRTVRSYTNSNSTNYDWRPLISQQIEDLQTKLKYKNVQKADERSINVQIEQYRYYLKNNMNPMSPTVGNFTSNLMEQSFTLMLPLLIIILAADIVSSEFSNRTIKVLLTRSYPRWKILLSKYIALIIMSGFVVFLMTIIPLIVSFIVFKRPGFYEPVITGYKVIAGKVNASSVVGIYEGEYILIISALSFFISIVVASISFMISIFVRSVGAAIGIMMAALIGGNILSVFLEDIEAAKYFFVVNLNLPQYLTGKVRIVSGMNFDFSMIILIIWAVVSVVISFVAFNRKDVLV</sequence>
<dbReference type="PANTHER" id="PTHR37305">
    <property type="entry name" value="INTEGRAL MEMBRANE PROTEIN-RELATED"/>
    <property type="match status" value="1"/>
</dbReference>
<keyword evidence="2" id="KW-1185">Reference proteome</keyword>
<dbReference type="GO" id="GO:0005886">
    <property type="term" value="C:plasma membrane"/>
    <property type="evidence" value="ECO:0007669"/>
    <property type="project" value="UniProtKB-SubCell"/>
</dbReference>
<dbReference type="Proteomes" id="UP000190951">
    <property type="component" value="Chromosome"/>
</dbReference>
<dbReference type="RefSeq" id="WP_077832188.1">
    <property type="nucleotide sequence ID" value="NZ_CP096983.1"/>
</dbReference>
<dbReference type="STRING" id="84029.CROST_18410"/>
<protein>
    <submittedName>
        <fullName evidence="1">Uncharacterized protein</fullName>
    </submittedName>
</protein>